<accession>A0ABW5DFF9</accession>
<proteinExistence type="predicted"/>
<reference evidence="3" key="1">
    <citation type="journal article" date="2019" name="Int. J. Syst. Evol. Microbiol.">
        <title>The Global Catalogue of Microorganisms (GCM) 10K type strain sequencing project: providing services to taxonomists for standard genome sequencing and annotation.</title>
        <authorList>
            <consortium name="The Broad Institute Genomics Platform"/>
            <consortium name="The Broad Institute Genome Sequencing Center for Infectious Disease"/>
            <person name="Wu L."/>
            <person name="Ma J."/>
        </authorList>
    </citation>
    <scope>NUCLEOTIDE SEQUENCE [LARGE SCALE GENOMIC DNA]</scope>
    <source>
        <strain evidence="3">KCTC 23707</strain>
    </source>
</reference>
<dbReference type="RefSeq" id="WP_345099658.1">
    <property type="nucleotide sequence ID" value="NZ_BAABGS010000068.1"/>
</dbReference>
<evidence type="ECO:0000313" key="3">
    <source>
        <dbReference type="Proteomes" id="UP001597373"/>
    </source>
</evidence>
<dbReference type="Proteomes" id="UP001597373">
    <property type="component" value="Unassembled WGS sequence"/>
</dbReference>
<keyword evidence="3" id="KW-1185">Reference proteome</keyword>
<feature type="signal peptide" evidence="1">
    <location>
        <begin position="1"/>
        <end position="18"/>
    </location>
</feature>
<evidence type="ECO:0000313" key="2">
    <source>
        <dbReference type="EMBL" id="MFD2259802.1"/>
    </source>
</evidence>
<comment type="caution">
    <text evidence="2">The sequence shown here is derived from an EMBL/GenBank/DDBJ whole genome shotgun (WGS) entry which is preliminary data.</text>
</comment>
<gene>
    <name evidence="2" type="ORF">ACFSMZ_08490</name>
</gene>
<keyword evidence="1" id="KW-0732">Signal</keyword>
<feature type="chain" id="PRO_5046361992" evidence="1">
    <location>
        <begin position="19"/>
        <end position="125"/>
    </location>
</feature>
<sequence>MVLKPLSLLSALSLVVLAATGAPAHHGWSWAEGEQTELKGIIREISFAPPHPSLVVDAGGEIWQVDLANPGQTQRAGFVPGAAEVGDEVTVLGNRSRDPAEKLMKAVRITISGRNFDLYPDRIRD</sequence>
<dbReference type="Pfam" id="PF19649">
    <property type="entry name" value="DUF6152"/>
    <property type="match status" value="1"/>
</dbReference>
<organism evidence="2 3">
    <name type="scientific">Chelativorans composti</name>
    <dbReference type="NCBI Taxonomy" id="768533"/>
    <lineage>
        <taxon>Bacteria</taxon>
        <taxon>Pseudomonadati</taxon>
        <taxon>Pseudomonadota</taxon>
        <taxon>Alphaproteobacteria</taxon>
        <taxon>Hyphomicrobiales</taxon>
        <taxon>Phyllobacteriaceae</taxon>
        <taxon>Chelativorans</taxon>
    </lineage>
</organism>
<evidence type="ECO:0000256" key="1">
    <source>
        <dbReference type="SAM" id="SignalP"/>
    </source>
</evidence>
<protein>
    <submittedName>
        <fullName evidence="2">DUF6152 family protein</fullName>
    </submittedName>
</protein>
<dbReference type="EMBL" id="JBHUIR010000026">
    <property type="protein sequence ID" value="MFD2259802.1"/>
    <property type="molecule type" value="Genomic_DNA"/>
</dbReference>
<dbReference type="InterPro" id="IPR046150">
    <property type="entry name" value="DUF6152"/>
</dbReference>
<name>A0ABW5DFF9_9HYPH</name>